<keyword evidence="3" id="KW-1185">Reference proteome</keyword>
<evidence type="ECO:0000256" key="1">
    <source>
        <dbReference type="SAM" id="MobiDB-lite"/>
    </source>
</evidence>
<accession>A0A3M8SWC9</accession>
<evidence type="ECO:0000313" key="3">
    <source>
        <dbReference type="Proteomes" id="UP000275401"/>
    </source>
</evidence>
<organism evidence="2 3">
    <name type="scientific">Streptomyces botrytidirepellens</name>
    <dbReference type="NCBI Taxonomy" id="2486417"/>
    <lineage>
        <taxon>Bacteria</taxon>
        <taxon>Bacillati</taxon>
        <taxon>Actinomycetota</taxon>
        <taxon>Actinomycetes</taxon>
        <taxon>Kitasatosporales</taxon>
        <taxon>Streptomycetaceae</taxon>
        <taxon>Streptomyces</taxon>
    </lineage>
</organism>
<comment type="caution">
    <text evidence="2">The sequence shown here is derived from an EMBL/GenBank/DDBJ whole genome shotgun (WGS) entry which is preliminary data.</text>
</comment>
<reference evidence="2 3" key="1">
    <citation type="submission" date="2018-11" db="EMBL/GenBank/DDBJ databases">
        <title>The Potential of Streptomyces as Biocontrol Agents against the Tomato grey mould, Botrytis cinerea (Gray mold) Frontiers in Microbiology.</title>
        <authorList>
            <person name="Li D."/>
        </authorList>
    </citation>
    <scope>NUCLEOTIDE SEQUENCE [LARGE SCALE GENOMIC DNA]</scope>
    <source>
        <strain evidence="2 3">NEAU-LD23</strain>
    </source>
</reference>
<dbReference type="EMBL" id="RIBZ01000835">
    <property type="protein sequence ID" value="RNF85651.1"/>
    <property type="molecule type" value="Genomic_DNA"/>
</dbReference>
<sequence>MMAGQRASARGDLGAGAYGLRGVGAAGRPPGPALSPITAPSPITALSPIPSLSPLTVLSYREDRRRGETTRGGTPFAVTVRRETPATREQPDHRGARPLLGGLVGHGLPSRRGPVPGQ</sequence>
<protein>
    <submittedName>
        <fullName evidence="2">Uncharacterized protein</fullName>
    </submittedName>
</protein>
<dbReference type="AlphaFoldDB" id="A0A3M8SWC9"/>
<name>A0A3M8SWC9_9ACTN</name>
<feature type="region of interest" description="Disordered" evidence="1">
    <location>
        <begin position="31"/>
        <end position="50"/>
    </location>
</feature>
<feature type="region of interest" description="Disordered" evidence="1">
    <location>
        <begin position="61"/>
        <end position="118"/>
    </location>
</feature>
<proteinExistence type="predicted"/>
<feature type="compositionally biased region" description="Basic and acidic residues" evidence="1">
    <location>
        <begin position="80"/>
        <end position="95"/>
    </location>
</feature>
<dbReference type="Proteomes" id="UP000275401">
    <property type="component" value="Unassembled WGS sequence"/>
</dbReference>
<gene>
    <name evidence="2" type="ORF">EEJ42_43360</name>
</gene>
<evidence type="ECO:0000313" key="2">
    <source>
        <dbReference type="EMBL" id="RNF85651.1"/>
    </source>
</evidence>